<dbReference type="EMBL" id="PGFF01000001">
    <property type="protein sequence ID" value="PJJ73617.1"/>
    <property type="molecule type" value="Genomic_DNA"/>
</dbReference>
<feature type="transmembrane region" description="Helical" evidence="6">
    <location>
        <begin position="1720"/>
        <end position="1740"/>
    </location>
</feature>
<evidence type="ECO:0000256" key="4">
    <source>
        <dbReference type="ARBA" id="ARBA00023088"/>
    </source>
</evidence>
<dbReference type="Pfam" id="PF00932">
    <property type="entry name" value="LTD"/>
    <property type="match status" value="1"/>
</dbReference>
<dbReference type="Proteomes" id="UP000228758">
    <property type="component" value="Unassembled WGS sequence"/>
</dbReference>
<evidence type="ECO:0000313" key="11">
    <source>
        <dbReference type="Proteomes" id="UP000228758"/>
    </source>
</evidence>
<dbReference type="InterPro" id="IPR051918">
    <property type="entry name" value="STPP_CPPED1"/>
</dbReference>
<keyword evidence="1" id="KW-0134">Cell wall</keyword>
<comment type="caution">
    <text evidence="10">The sequence shown here is derived from an EMBL/GenBank/DDBJ whole genome shotgun (WGS) entry which is preliminary data.</text>
</comment>
<evidence type="ECO:0000313" key="10">
    <source>
        <dbReference type="EMBL" id="PJJ73617.1"/>
    </source>
</evidence>
<dbReference type="PROSITE" id="PS50847">
    <property type="entry name" value="GRAM_POS_ANCHORING"/>
    <property type="match status" value="1"/>
</dbReference>
<dbReference type="PANTHER" id="PTHR43143">
    <property type="entry name" value="METALLOPHOSPHOESTERASE, CALCINEURIN SUPERFAMILY"/>
    <property type="match status" value="1"/>
</dbReference>
<feature type="domain" description="LTD" evidence="9">
    <location>
        <begin position="220"/>
        <end position="368"/>
    </location>
</feature>
<reference evidence="10 11" key="1">
    <citation type="submission" date="2017-11" db="EMBL/GenBank/DDBJ databases">
        <title>Genomic Encyclopedia of Archaeal and Bacterial Type Strains, Phase II (KMG-II): From Individual Species to Whole Genera.</title>
        <authorList>
            <person name="Goeker M."/>
        </authorList>
    </citation>
    <scope>NUCLEOTIDE SEQUENCE [LARGE SCALE GENOMIC DNA]</scope>
    <source>
        <strain evidence="10 11">DSM 27393</strain>
    </source>
</reference>
<evidence type="ECO:0000256" key="2">
    <source>
        <dbReference type="ARBA" id="ARBA00022525"/>
    </source>
</evidence>
<evidence type="ECO:0000259" key="8">
    <source>
        <dbReference type="PROSITE" id="PS50847"/>
    </source>
</evidence>
<feature type="domain" description="Gram-positive cocci surface proteins LPxTG" evidence="8">
    <location>
        <begin position="1712"/>
        <end position="1746"/>
    </location>
</feature>
<keyword evidence="4" id="KW-0572">Peptidoglycan-anchor</keyword>
<dbReference type="InterPro" id="IPR029052">
    <property type="entry name" value="Metallo-depent_PP-like"/>
</dbReference>
<evidence type="ECO:0000259" key="9">
    <source>
        <dbReference type="PROSITE" id="PS51841"/>
    </source>
</evidence>
<dbReference type="Gene3D" id="3.60.21.10">
    <property type="match status" value="1"/>
</dbReference>
<dbReference type="PANTHER" id="PTHR43143:SF5">
    <property type="entry name" value="SECRETED PROTEIN"/>
    <property type="match status" value="1"/>
</dbReference>
<feature type="domain" description="LTD" evidence="9">
    <location>
        <begin position="416"/>
        <end position="553"/>
    </location>
</feature>
<protein>
    <submittedName>
        <fullName evidence="10">LPXTG-motif cell wall-anchored protein</fullName>
    </submittedName>
</protein>
<gene>
    <name evidence="10" type="ORF">CLV46_3211</name>
</gene>
<dbReference type="InterPro" id="IPR004843">
    <property type="entry name" value="Calcineurin-like_PHP"/>
</dbReference>
<accession>A0A2M9CNZ0</accession>
<keyword evidence="6" id="KW-0812">Transmembrane</keyword>
<feature type="compositionally biased region" description="Acidic residues" evidence="5">
    <location>
        <begin position="1571"/>
        <end position="1582"/>
    </location>
</feature>
<keyword evidence="6" id="KW-1133">Transmembrane helix</keyword>
<dbReference type="GO" id="GO:0016787">
    <property type="term" value="F:hydrolase activity"/>
    <property type="evidence" value="ECO:0007669"/>
    <property type="project" value="InterPro"/>
</dbReference>
<dbReference type="InterPro" id="IPR001322">
    <property type="entry name" value="Lamin_tail_dom"/>
</dbReference>
<dbReference type="PROSITE" id="PS51841">
    <property type="entry name" value="LTD"/>
    <property type="match status" value="2"/>
</dbReference>
<feature type="signal peptide" evidence="7">
    <location>
        <begin position="1"/>
        <end position="33"/>
    </location>
</feature>
<dbReference type="NCBIfam" id="TIGR01167">
    <property type="entry name" value="LPXTG_anchor"/>
    <property type="match status" value="1"/>
</dbReference>
<keyword evidence="2" id="KW-0964">Secreted</keyword>
<keyword evidence="3 7" id="KW-0732">Signal</keyword>
<feature type="region of interest" description="Disordered" evidence="5">
    <location>
        <begin position="1194"/>
        <end position="1213"/>
    </location>
</feature>
<dbReference type="Pfam" id="PF00149">
    <property type="entry name" value="Metallophos"/>
    <property type="match status" value="1"/>
</dbReference>
<dbReference type="RefSeq" id="WP_100365680.1">
    <property type="nucleotide sequence ID" value="NZ_PGFF01000001.1"/>
</dbReference>
<organism evidence="10 11">
    <name type="scientific">Diaminobutyricimonas aerilata</name>
    <dbReference type="NCBI Taxonomy" id="1162967"/>
    <lineage>
        <taxon>Bacteria</taxon>
        <taxon>Bacillati</taxon>
        <taxon>Actinomycetota</taxon>
        <taxon>Actinomycetes</taxon>
        <taxon>Micrococcales</taxon>
        <taxon>Microbacteriaceae</taxon>
        <taxon>Diaminobutyricimonas</taxon>
    </lineage>
</organism>
<sequence length="1746" mass="185417">MPDSALRSTRAAAAALVIGAVAASVLVAAPAQAAVADRWPLIVTEIVPDTTGGDEFEFFEVTNTTDAPIDLAAEGIGFAYYGGTSPVALTVEEPTVIPGGATTVFWLSYRNDTGTIDSFARTEDEFRASFPATQANTYDIVRVTGQAGMANGGARGIRVLDADGGTISDSFYPGGSAAENAGVTFGVPADETGVLMQPREQRVAPTPGTIDAALLQPLPPTEEPEEWSNAGAHWPLVVTEIAADNTGADNFEYFEVANTTDEPIALGAAGIRFHYIYTDSDVRDRDVVLTVPEGTVVPARGVTVFWTSTPNEAITEAQFRTFYPSLPADVEVVRATGQGAFANGGDRGVRIVDADGTAIGWSFYPAGSVSGGLGAEYRVPDVIGTPSMPLHRSLVGPTPGVVDPAVLHSALERPEDPVLVTAPLQITELLPDSTNVGSADGYEFVEVYNATNRPVDFSDYTLRYLYPLADLSNSSTALWPSTPRDAVVEPGGTLVFWIKNGANDALTAADFNARFGTDLELGVDLVEVFSGGMANGSPRGLEIITNSGVSLNRAYYNLGGVDDTVADAGIQYTANPDDTNIQTKSGISPATPGRVGDTQVPVALMPSPVDTVAPVIENRTPATFTPGAAAIDFAARVTDETLVRTVTLELSNDVDGPMGSYNLLPDEDGVFRFSLPAVDTIGKGRYDYRLTASDGDNLADTGAAAVVSDTTPAPVRLSVENGAFLSGVQDLRATGETAPPALDLLIDSTRVQTRIEVEREPVFAFEATATDAYFRNGVRMGDEVLTIFDRGVYGGVETVQSAIPLDEVEPGRPFAVRIYAGTKAAPEIDPNENNDNFSVYNMRLVLPDGRTLRAPEYTDPTKIIAMGDSGGSVDYFETTFTLPDDAFTSVAHEWDTTKVSDGSHTVSAVGAAGSSTVTVRVDNTAPAVTTDLEERLYQGEFVIDAEATDGGSGLESLTATLDGEAITLPFRTSSLQLAAAEHVAVFTATDALGNVGTREVRFTTPVEEPGNELLSPEDGAELEGDSVDLRARATDPSGDRLDVSFRRGYELTPGAGVQVSSGTATDALAVDRPEATPVTEDQARAMAAFDETIGSVESSSKLPYQLFEVAVPADAGEGAQVRIRWDGSANADAKVLMYVLDPAAGAWTEVDRHLTTGGAPTTFTLDALVAADAYARDGVVTVLVQHSEGFAGDDLSTRQTPVEPNHPEDTPRSAYDFTFAWESDTQYYNANDDIYDRQVAIHQYLLRERSDLNLQYLMHTGDIVDQSEDPAQWLRADPAYRLLDDADLPYGVLAGNHDVNQQTNDYTKYSQYFGEARYADNPWYGGTHLDNRGHYDLMTMGGLDFIVLYMGWAPGDEQIAWMNEVLAQYPERTAIVALHEFMLTTGGLGPVPQRILDEVIAVNPNVRFVSSGHYHDAYTRLFEYDDDGDGTPDRTVTAMLFDYQGLPEGGQGYLRLMHFDNVGQAITVRTFSPYEHDYDSEDPTLEQQHQEFTIPYAQAGIVPRAKTLAADAFQADVLTADVLGSFSDVESGAELETEWAAGEGTHAWYVQSTDPHGAVAYSEVRAFTLLGDDEEPGGEEPGDGAPAQPSVPVPGDQLDPAGENAIDAPDSARQGDAIAITVGTQFAGQWVQAWLHGDGPIALGGWTRVGADGRIFAVIPASAPVGDYRLAVQDADGAVIGWTPLEVLPALVAVDPTSPAAGAPVRPVGGALAATGAGDALPLALGAGMLLLGGAVLFGIRRRRES</sequence>
<evidence type="ECO:0000256" key="5">
    <source>
        <dbReference type="SAM" id="MobiDB-lite"/>
    </source>
</evidence>
<proteinExistence type="predicted"/>
<keyword evidence="6" id="KW-0472">Membrane</keyword>
<evidence type="ECO:0000256" key="1">
    <source>
        <dbReference type="ARBA" id="ARBA00022512"/>
    </source>
</evidence>
<dbReference type="InterPro" id="IPR019931">
    <property type="entry name" value="LPXTG_anchor"/>
</dbReference>
<evidence type="ECO:0000256" key="3">
    <source>
        <dbReference type="ARBA" id="ARBA00022729"/>
    </source>
</evidence>
<feature type="chain" id="PRO_5014870448" evidence="7">
    <location>
        <begin position="34"/>
        <end position="1746"/>
    </location>
</feature>
<evidence type="ECO:0000256" key="7">
    <source>
        <dbReference type="SAM" id="SignalP"/>
    </source>
</evidence>
<dbReference type="OrthoDB" id="9772095at2"/>
<name>A0A2M9CNZ0_9MICO</name>
<keyword evidence="11" id="KW-1185">Reference proteome</keyword>
<dbReference type="SUPFAM" id="SSF56300">
    <property type="entry name" value="Metallo-dependent phosphatases"/>
    <property type="match status" value="1"/>
</dbReference>
<feature type="region of interest" description="Disordered" evidence="5">
    <location>
        <begin position="1571"/>
        <end position="1609"/>
    </location>
</feature>
<evidence type="ECO:0000256" key="6">
    <source>
        <dbReference type="SAM" id="Phobius"/>
    </source>
</evidence>